<accession>A0A183TUC0</accession>
<dbReference type="Proteomes" id="UP000275846">
    <property type="component" value="Unassembled WGS sequence"/>
</dbReference>
<proteinExistence type="predicted"/>
<dbReference type="EMBL" id="UYSU01052117">
    <property type="protein sequence ID" value="VDM06454.1"/>
    <property type="molecule type" value="Genomic_DNA"/>
</dbReference>
<reference evidence="3" key="1">
    <citation type="submission" date="2016-06" db="UniProtKB">
        <authorList>
            <consortium name="WormBaseParasite"/>
        </authorList>
    </citation>
    <scope>IDENTIFICATION</scope>
</reference>
<protein>
    <submittedName>
        <fullName evidence="1 3">Uncharacterized protein</fullName>
    </submittedName>
</protein>
<evidence type="ECO:0000313" key="2">
    <source>
        <dbReference type="Proteomes" id="UP000275846"/>
    </source>
</evidence>
<evidence type="ECO:0000313" key="1">
    <source>
        <dbReference type="EMBL" id="VDM06454.1"/>
    </source>
</evidence>
<dbReference type="WBParaSite" id="SSLN_0002081201-mRNA-1">
    <property type="protein sequence ID" value="SSLN_0002081201-mRNA-1"/>
    <property type="gene ID" value="SSLN_0002081201"/>
</dbReference>
<keyword evidence="2" id="KW-1185">Reference proteome</keyword>
<evidence type="ECO:0000313" key="3">
    <source>
        <dbReference type="WBParaSite" id="SSLN_0002081201-mRNA-1"/>
    </source>
</evidence>
<organism evidence="3">
    <name type="scientific">Schistocephalus solidus</name>
    <name type="common">Tapeworm</name>
    <dbReference type="NCBI Taxonomy" id="70667"/>
    <lineage>
        <taxon>Eukaryota</taxon>
        <taxon>Metazoa</taxon>
        <taxon>Spiralia</taxon>
        <taxon>Lophotrochozoa</taxon>
        <taxon>Platyhelminthes</taxon>
        <taxon>Cestoda</taxon>
        <taxon>Eucestoda</taxon>
        <taxon>Diphyllobothriidea</taxon>
        <taxon>Diphyllobothriidae</taxon>
        <taxon>Schistocephalus</taxon>
    </lineage>
</organism>
<dbReference type="AlphaFoldDB" id="A0A183TUC0"/>
<sequence>MVARPQKRQKRRFKDTLKKSLKQLQINQVNWDDLAQDRPAWRRSVKTGAEIYEANRIAAAKAKTVACKLPAPRINATNDQTLPTCPRVQRPFRARIGLVGHSRTQCNNNPITRTFATCLRTHDDDDDHPNY</sequence>
<dbReference type="OrthoDB" id="6819241at2759"/>
<name>A0A183TUC0_SCHSO</name>
<reference evidence="1 2" key="2">
    <citation type="submission" date="2018-11" db="EMBL/GenBank/DDBJ databases">
        <authorList>
            <consortium name="Pathogen Informatics"/>
        </authorList>
    </citation>
    <scope>NUCLEOTIDE SEQUENCE [LARGE SCALE GENOMIC DNA]</scope>
    <source>
        <strain evidence="1 2">NST_G2</strain>
    </source>
</reference>
<gene>
    <name evidence="1" type="ORF">SSLN_LOCUS20068</name>
</gene>